<evidence type="ECO:0000313" key="1">
    <source>
        <dbReference type="EMBL" id="QTD39195.1"/>
    </source>
</evidence>
<accession>A0ABX7T100</accession>
<evidence type="ECO:0000313" key="2">
    <source>
        <dbReference type="Proteomes" id="UP000663935"/>
    </source>
</evidence>
<dbReference type="RefSeq" id="WP_207973303.1">
    <property type="nucleotide sequence ID" value="NZ_CP071795.1"/>
</dbReference>
<dbReference type="Proteomes" id="UP000663935">
    <property type="component" value="Chromosome"/>
</dbReference>
<dbReference type="EMBL" id="CP071795">
    <property type="protein sequence ID" value="QTD39195.1"/>
    <property type="molecule type" value="Genomic_DNA"/>
</dbReference>
<sequence>MRIILTSGGESENYFDFLTGFIKTRLPILQRQFRQENPSTEVDIPELIKSFIEVNIGENVQISGGVSTIERYQNIRDKLATINVSIESIYLKNRTYYDNLTDKKRYDIEVHSRWTGHTLEELEYNQNRDNQELQNLATVIEQDGVQVVWIT</sequence>
<protein>
    <submittedName>
        <fullName evidence="1">Uncharacterized protein</fullName>
    </submittedName>
</protein>
<name>A0ABX7T100_9FLAO</name>
<proteinExistence type="predicted"/>
<reference evidence="1 2" key="1">
    <citation type="submission" date="2021-03" db="EMBL/GenBank/DDBJ databases">
        <title>Complete genome of Polaribacter_sp.G4M1.</title>
        <authorList>
            <person name="Jeong S.W."/>
            <person name="Bae J.W."/>
        </authorList>
    </citation>
    <scope>NUCLEOTIDE SEQUENCE [LARGE SCALE GENOMIC DNA]</scope>
    <source>
        <strain evidence="1 2">G4M1</strain>
    </source>
</reference>
<gene>
    <name evidence="1" type="ORF">JL193_08135</name>
</gene>
<organism evidence="1 2">
    <name type="scientific">Polaribacter batillariae</name>
    <dbReference type="NCBI Taxonomy" id="2808900"/>
    <lineage>
        <taxon>Bacteria</taxon>
        <taxon>Pseudomonadati</taxon>
        <taxon>Bacteroidota</taxon>
        <taxon>Flavobacteriia</taxon>
        <taxon>Flavobacteriales</taxon>
        <taxon>Flavobacteriaceae</taxon>
    </lineage>
</organism>
<keyword evidence="2" id="KW-1185">Reference proteome</keyword>